<feature type="domain" description="Thioredoxin" evidence="2">
    <location>
        <begin position="1"/>
        <end position="174"/>
    </location>
</feature>
<dbReference type="Proteomes" id="UP000199400">
    <property type="component" value="Unassembled WGS sequence"/>
</dbReference>
<dbReference type="Gene3D" id="3.40.30.10">
    <property type="entry name" value="Glutaredoxin"/>
    <property type="match status" value="1"/>
</dbReference>
<organism evidence="3 4">
    <name type="scientific">Nannocystis exedens</name>
    <dbReference type="NCBI Taxonomy" id="54"/>
    <lineage>
        <taxon>Bacteria</taxon>
        <taxon>Pseudomonadati</taxon>
        <taxon>Myxococcota</taxon>
        <taxon>Polyangia</taxon>
        <taxon>Nannocystales</taxon>
        <taxon>Nannocystaceae</taxon>
        <taxon>Nannocystis</taxon>
    </lineage>
</organism>
<dbReference type="PROSITE" id="PS51352">
    <property type="entry name" value="THIOREDOXIN_2"/>
    <property type="match status" value="1"/>
</dbReference>
<dbReference type="PANTHER" id="PTHR13887:SF55">
    <property type="entry name" value="SLR0313 PROTEIN"/>
    <property type="match status" value="1"/>
</dbReference>
<dbReference type="OrthoDB" id="9784686at2"/>
<proteinExistence type="inferred from homology"/>
<accession>A0A1I2F2H8</accession>
<evidence type="ECO:0000313" key="3">
    <source>
        <dbReference type="EMBL" id="SFE98866.1"/>
    </source>
</evidence>
<comment type="similarity">
    <text evidence="1">Belongs to the thioredoxin family. DsbA subfamily.</text>
</comment>
<dbReference type="RefSeq" id="WP_096327809.1">
    <property type="nucleotide sequence ID" value="NZ_FOMX01000024.1"/>
</dbReference>
<evidence type="ECO:0000313" key="4">
    <source>
        <dbReference type="Proteomes" id="UP000199400"/>
    </source>
</evidence>
<dbReference type="AlphaFoldDB" id="A0A1I2F2H8"/>
<dbReference type="Pfam" id="PF13462">
    <property type="entry name" value="Thioredoxin_4"/>
    <property type="match status" value="1"/>
</dbReference>
<keyword evidence="4" id="KW-1185">Reference proteome</keyword>
<reference evidence="4" key="1">
    <citation type="submission" date="2016-10" db="EMBL/GenBank/DDBJ databases">
        <authorList>
            <person name="Varghese N."/>
            <person name="Submissions S."/>
        </authorList>
    </citation>
    <scope>NUCLEOTIDE SEQUENCE [LARGE SCALE GENOMIC DNA]</scope>
    <source>
        <strain evidence="4">ATCC 25963</strain>
    </source>
</reference>
<dbReference type="InterPro" id="IPR036249">
    <property type="entry name" value="Thioredoxin-like_sf"/>
</dbReference>
<dbReference type="SUPFAM" id="SSF52833">
    <property type="entry name" value="Thioredoxin-like"/>
    <property type="match status" value="1"/>
</dbReference>
<protein>
    <submittedName>
        <fullName evidence="3">Thioredoxin</fullName>
    </submittedName>
</protein>
<dbReference type="InterPro" id="IPR013766">
    <property type="entry name" value="Thioredoxin_domain"/>
</dbReference>
<name>A0A1I2F2H8_9BACT</name>
<evidence type="ECO:0000259" key="2">
    <source>
        <dbReference type="PROSITE" id="PS51352"/>
    </source>
</evidence>
<dbReference type="STRING" id="54.SAMN02745121_06400"/>
<sequence length="179" mass="19779">MSTLKPPLGPRDHLRGELARPIHLVEFGDFECPFCGQAQIVIRALERALGDQLCFGFRNFPLVGAHPNAQIAAEAAEAAGAQGKYWEMHDLLYENQHALEVPHLGRYAEQLGLDMQRFVADLQAHRHLEKIRSDRHSGAISGVAGTPTFFINGIRHEGPFDFDSLLAAMTLAARFPRAG</sequence>
<dbReference type="PANTHER" id="PTHR13887">
    <property type="entry name" value="GLUTATHIONE S-TRANSFERASE KAPPA"/>
    <property type="match status" value="1"/>
</dbReference>
<dbReference type="InterPro" id="IPR012336">
    <property type="entry name" value="Thioredoxin-like_fold"/>
</dbReference>
<dbReference type="EMBL" id="FOMX01000024">
    <property type="protein sequence ID" value="SFE98866.1"/>
    <property type="molecule type" value="Genomic_DNA"/>
</dbReference>
<evidence type="ECO:0000256" key="1">
    <source>
        <dbReference type="ARBA" id="ARBA00005791"/>
    </source>
</evidence>
<gene>
    <name evidence="3" type="ORF">SAMN02745121_06400</name>
</gene>